<evidence type="ECO:0000313" key="2">
    <source>
        <dbReference type="Proteomes" id="UP001597012"/>
    </source>
</evidence>
<sequence length="162" mass="18020">MKTHEFLALIRQNPNKELLFRYAPEKTVGANYHITEVKNVTIDTVDCGGGTNFWKETIVQLWESPKEIGKQDFLTTDKALEILNRVDSIKPLEKEVEVKFEYGNAQFHTAQLFVHNHHVAGGQLIVALGINATNCKANGTFVNLVQLESVSDNGCTAVSVCC</sequence>
<proteinExistence type="predicted"/>
<dbReference type="RefSeq" id="WP_379931857.1">
    <property type="nucleotide sequence ID" value="NZ_JBHTHY010000003.1"/>
</dbReference>
<keyword evidence="2" id="KW-1185">Reference proteome</keyword>
<name>A0ABW3AZI2_9FLAO</name>
<evidence type="ECO:0000313" key="1">
    <source>
        <dbReference type="EMBL" id="MFD0796179.1"/>
    </source>
</evidence>
<gene>
    <name evidence="1" type="ORF">ACFQZJ_01805</name>
</gene>
<dbReference type="Pfam" id="PF20001">
    <property type="entry name" value="DUF6428"/>
    <property type="match status" value="1"/>
</dbReference>
<dbReference type="InterPro" id="IPR045534">
    <property type="entry name" value="DUF6428"/>
</dbReference>
<protein>
    <submittedName>
        <fullName evidence="1">DUF6428 family protein</fullName>
    </submittedName>
</protein>
<organism evidence="1 2">
    <name type="scientific">Maribacter chungangensis</name>
    <dbReference type="NCBI Taxonomy" id="1069117"/>
    <lineage>
        <taxon>Bacteria</taxon>
        <taxon>Pseudomonadati</taxon>
        <taxon>Bacteroidota</taxon>
        <taxon>Flavobacteriia</taxon>
        <taxon>Flavobacteriales</taxon>
        <taxon>Flavobacteriaceae</taxon>
        <taxon>Maribacter</taxon>
    </lineage>
</organism>
<comment type="caution">
    <text evidence="1">The sequence shown here is derived from an EMBL/GenBank/DDBJ whole genome shotgun (WGS) entry which is preliminary data.</text>
</comment>
<dbReference type="EMBL" id="JBHTHY010000003">
    <property type="protein sequence ID" value="MFD0796179.1"/>
    <property type="molecule type" value="Genomic_DNA"/>
</dbReference>
<dbReference type="Proteomes" id="UP001597012">
    <property type="component" value="Unassembled WGS sequence"/>
</dbReference>
<accession>A0ABW3AZI2</accession>
<reference evidence="2" key="1">
    <citation type="journal article" date="2019" name="Int. J. Syst. Evol. Microbiol.">
        <title>The Global Catalogue of Microorganisms (GCM) 10K type strain sequencing project: providing services to taxonomists for standard genome sequencing and annotation.</title>
        <authorList>
            <consortium name="The Broad Institute Genomics Platform"/>
            <consortium name="The Broad Institute Genome Sequencing Center for Infectious Disease"/>
            <person name="Wu L."/>
            <person name="Ma J."/>
        </authorList>
    </citation>
    <scope>NUCLEOTIDE SEQUENCE [LARGE SCALE GENOMIC DNA]</scope>
    <source>
        <strain evidence="2">CCUG 61948</strain>
    </source>
</reference>